<name>A0A090T865_9VIBR</name>
<keyword evidence="1" id="KW-0808">Transferase</keyword>
<dbReference type="EC" id="2.4.1.182" evidence="1"/>
<dbReference type="AlphaFoldDB" id="A0A090T865"/>
<organism evidence="1 2">
    <name type="scientific">Vibrio maritimus</name>
    <dbReference type="NCBI Taxonomy" id="990268"/>
    <lineage>
        <taxon>Bacteria</taxon>
        <taxon>Pseudomonadati</taxon>
        <taxon>Pseudomonadota</taxon>
        <taxon>Gammaproteobacteria</taxon>
        <taxon>Vibrionales</taxon>
        <taxon>Vibrionaceae</taxon>
        <taxon>Vibrio</taxon>
    </lineage>
</organism>
<reference evidence="1 2" key="1">
    <citation type="submission" date="2014-09" db="EMBL/GenBank/DDBJ databases">
        <title>Vibrio maritimus JCM 19240. (C210) whole genome shotgun sequence.</title>
        <authorList>
            <person name="Sawabe T."/>
            <person name="Meirelles P."/>
            <person name="Nakanishi M."/>
            <person name="Sayaka M."/>
            <person name="Hattori M."/>
            <person name="Ohkuma M."/>
        </authorList>
    </citation>
    <scope>NUCLEOTIDE SEQUENCE [LARGE SCALE GENOMIC DNA]</scope>
    <source>
        <strain evidence="1 2">JCM 19240</strain>
    </source>
</reference>
<dbReference type="EMBL" id="BBMT01000009">
    <property type="protein sequence ID" value="GAL36175.1"/>
    <property type="molecule type" value="Genomic_DNA"/>
</dbReference>
<comment type="caution">
    <text evidence="1">The sequence shown here is derived from an EMBL/GenBank/DDBJ whole genome shotgun (WGS) entry which is preliminary data.</text>
</comment>
<keyword evidence="1" id="KW-0328">Glycosyltransferase</keyword>
<dbReference type="GO" id="GO:0008915">
    <property type="term" value="F:lipid-A-disaccharide synthase activity"/>
    <property type="evidence" value="ECO:0007669"/>
    <property type="project" value="UniProtKB-EC"/>
</dbReference>
<gene>
    <name evidence="1" type="ORF">JCM19240_1617</name>
</gene>
<keyword evidence="2" id="KW-1185">Reference proteome</keyword>
<sequence length="51" mass="6074">MYPENLYAELTRLLNGDNQEMIDKFTEMHHWIRKDADKQAADAVLKLINRL</sequence>
<evidence type="ECO:0000313" key="2">
    <source>
        <dbReference type="Proteomes" id="UP000029224"/>
    </source>
</evidence>
<dbReference type="Proteomes" id="UP000029224">
    <property type="component" value="Unassembled WGS sequence"/>
</dbReference>
<proteinExistence type="predicted"/>
<evidence type="ECO:0000313" key="1">
    <source>
        <dbReference type="EMBL" id="GAL36175.1"/>
    </source>
</evidence>
<protein>
    <submittedName>
        <fullName evidence="1">Lipid-A-disaccharide synthase</fullName>
        <ecNumber evidence="1">2.4.1.182</ecNumber>
    </submittedName>
</protein>
<accession>A0A090T865</accession>
<reference evidence="1 2" key="2">
    <citation type="submission" date="2014-09" db="EMBL/GenBank/DDBJ databases">
        <authorList>
            <consortium name="NBRP consortium"/>
            <person name="Sawabe T."/>
            <person name="Meirelles P."/>
            <person name="Nakanishi M."/>
            <person name="Sayaka M."/>
            <person name="Hattori M."/>
            <person name="Ohkuma M."/>
        </authorList>
    </citation>
    <scope>NUCLEOTIDE SEQUENCE [LARGE SCALE GENOMIC DNA]</scope>
    <source>
        <strain evidence="1 2">JCM 19240</strain>
    </source>
</reference>